<evidence type="ECO:0000256" key="2">
    <source>
        <dbReference type="ARBA" id="ARBA00025626"/>
    </source>
</evidence>
<dbReference type="InterPro" id="IPR013414">
    <property type="entry name" value="Cas7/Cst2/DevR_sub_I-B/Tneap"/>
</dbReference>
<dbReference type="AlphaFoldDB" id="A0A8J8TFW9"/>
<dbReference type="EMBL" id="LVVT01000001">
    <property type="protein sequence ID" value="TQS84901.1"/>
    <property type="molecule type" value="Genomic_DNA"/>
</dbReference>
<accession>A0A8J8TFW9</accession>
<dbReference type="Pfam" id="PF01905">
    <property type="entry name" value="DevR"/>
    <property type="match status" value="1"/>
</dbReference>
<dbReference type="NCBIfam" id="TIGR02585">
    <property type="entry name" value="cas_Cst2_DevR"/>
    <property type="match status" value="1"/>
</dbReference>
<reference evidence="3" key="1">
    <citation type="submission" date="2016-03" db="EMBL/GenBank/DDBJ databases">
        <authorList>
            <person name="Borrel G."/>
            <person name="Mccann A."/>
            <person name="O'Toole P.W."/>
        </authorList>
    </citation>
    <scope>NUCLEOTIDE SEQUENCE</scope>
    <source>
        <strain evidence="3">183</strain>
    </source>
</reference>
<evidence type="ECO:0000256" key="1">
    <source>
        <dbReference type="ARBA" id="ARBA00023118"/>
    </source>
</evidence>
<comment type="caution">
    <text evidence="3">The sequence shown here is derived from an EMBL/GenBank/DDBJ whole genome shotgun (WGS) entry which is preliminary data.</text>
</comment>
<gene>
    <name evidence="3" type="ORF">A3207_01010</name>
</gene>
<dbReference type="OMA" id="LFGYMKT"/>
<keyword evidence="1" id="KW-0051">Antiviral defense</keyword>
<comment type="function">
    <text evidence="2">CRISPR (clustered regularly interspaced short palindromic repeat) is an adaptive immune system that provides protection against mobile genetic elements (viruses, transposable elements and conjugative plasmids). CRISPR clusters contain spacers, sequences complementary to antecedent mobile elements, and target invading nucleic acids. CRISPR clusters are transcribed and processed into CRISPR RNA (crRNA).</text>
</comment>
<name>A0A8J8TFW9_9ARCH</name>
<sequence length="289" mass="32466">MNKKGLTLTIVFEAESANYGEGMGNITMLKKMSRSDGNVYSYISRQALRYNIVQQSGWDDTPVNGDKGTVQFDPSATILDYPEIDLFGYMKTRSKSEGDTGGADIRSAAARLSNAISLEPFRSDLDFMTNMGLAKRADLQNGIMQSEIHHSYYSYTVSIDLDRIGEDGKISLPPEEKAKRVCTLLETIQFLFRDIKGRRENMAPVFVIGGVFDRKTPYFEGRCTLSKNALNISRLKEVIESCNDSKENTYVGYLDNSFSNNEEIIEELKAESISAVFSKLQDKVRSYYG</sequence>
<evidence type="ECO:0000313" key="3">
    <source>
        <dbReference type="EMBL" id="TQS84901.1"/>
    </source>
</evidence>
<organism evidence="3 4">
    <name type="scientific">Candidatus Methanomassiliicoccus intestinalis</name>
    <dbReference type="NCBI Taxonomy" id="1406512"/>
    <lineage>
        <taxon>Archaea</taxon>
        <taxon>Methanobacteriati</taxon>
        <taxon>Thermoplasmatota</taxon>
        <taxon>Thermoplasmata</taxon>
        <taxon>Methanomassiliicoccales</taxon>
        <taxon>Methanomassiliicoccaceae</taxon>
        <taxon>Methanomassiliicoccus</taxon>
    </lineage>
</organism>
<protein>
    <submittedName>
        <fullName evidence="3">Type I-B CRISPR-associated protein Cas7/Cst2/DevR</fullName>
    </submittedName>
</protein>
<dbReference type="NCBIfam" id="TIGR01875">
    <property type="entry name" value="cas_MJ0381"/>
    <property type="match status" value="1"/>
</dbReference>
<dbReference type="GO" id="GO:0051607">
    <property type="term" value="P:defense response to virus"/>
    <property type="evidence" value="ECO:0007669"/>
    <property type="project" value="UniProtKB-KW"/>
</dbReference>
<proteinExistence type="predicted"/>
<evidence type="ECO:0000313" key="4">
    <source>
        <dbReference type="Proteomes" id="UP000752814"/>
    </source>
</evidence>
<dbReference type="InterPro" id="IPR010154">
    <property type="entry name" value="CRISPR-assoc_Cas7/Cst2/DevR"/>
</dbReference>
<dbReference type="Proteomes" id="UP000752814">
    <property type="component" value="Unassembled WGS sequence"/>
</dbReference>